<name>A0A7I8BQ98_9BURK</name>
<evidence type="ECO:0000256" key="2">
    <source>
        <dbReference type="SAM" id="SignalP"/>
    </source>
</evidence>
<organism evidence="3 4">
    <name type="scientific">Paraburkholderia largidicola</name>
    <dbReference type="NCBI Taxonomy" id="3014751"/>
    <lineage>
        <taxon>Bacteria</taxon>
        <taxon>Pseudomonadati</taxon>
        <taxon>Pseudomonadota</taxon>
        <taxon>Betaproteobacteria</taxon>
        <taxon>Burkholderiales</taxon>
        <taxon>Burkholderiaceae</taxon>
        <taxon>Paraburkholderia</taxon>
    </lineage>
</organism>
<evidence type="ECO:0000313" key="4">
    <source>
        <dbReference type="Proteomes" id="UP000510888"/>
    </source>
</evidence>
<feature type="chain" id="PRO_5029637409" description="Lipoprotein" evidence="2">
    <location>
        <begin position="22"/>
        <end position="90"/>
    </location>
</feature>
<protein>
    <recommendedName>
        <fullName evidence="5">Lipoprotein</fullName>
    </recommendedName>
</protein>
<evidence type="ECO:0008006" key="5">
    <source>
        <dbReference type="Google" id="ProtNLM"/>
    </source>
</evidence>
<dbReference type="AlphaFoldDB" id="A0A7I8BQ98"/>
<dbReference type="EMBL" id="AP023175">
    <property type="protein sequence ID" value="BCF90812.1"/>
    <property type="molecule type" value="Genomic_DNA"/>
</dbReference>
<gene>
    <name evidence="3" type="ORF">PPGU16_38790</name>
</gene>
<reference evidence="3 4" key="1">
    <citation type="journal article" date="2020" name="Genes (Basel)">
        <title>Genomic Comparison of Insect Gut Symbionts from Divergent Burkholderia Subclades.</title>
        <authorList>
            <person name="Takeshita K."/>
            <person name="Kikuchi Y."/>
        </authorList>
    </citation>
    <scope>NUCLEOTIDE SEQUENCE [LARGE SCALE GENOMIC DNA]</scope>
    <source>
        <strain evidence="3 4">PGU16</strain>
    </source>
</reference>
<accession>A0A7I8BQ98</accession>
<dbReference type="KEGG" id="plad:PPGU16_38790"/>
<dbReference type="Proteomes" id="UP000510888">
    <property type="component" value="Chromosome 2"/>
</dbReference>
<feature type="region of interest" description="Disordered" evidence="1">
    <location>
        <begin position="63"/>
        <end position="90"/>
    </location>
</feature>
<feature type="compositionally biased region" description="Basic and acidic residues" evidence="1">
    <location>
        <begin position="63"/>
        <end position="76"/>
    </location>
</feature>
<keyword evidence="4" id="KW-1185">Reference proteome</keyword>
<evidence type="ECO:0000256" key="1">
    <source>
        <dbReference type="SAM" id="MobiDB-lite"/>
    </source>
</evidence>
<keyword evidence="2" id="KW-0732">Signal</keyword>
<feature type="signal peptide" evidence="2">
    <location>
        <begin position="1"/>
        <end position="21"/>
    </location>
</feature>
<sequence length="90" mass="10012">MRIRRAECLLLVAIVTSAVVAEIRVNTSSFTQANESTQAAQHTDRMQACDKPHDGLLRAACEARSERRPIDSDDRPTNAVDTPHAQKLWV</sequence>
<evidence type="ECO:0000313" key="3">
    <source>
        <dbReference type="EMBL" id="BCF90812.1"/>
    </source>
</evidence>
<proteinExistence type="predicted"/>